<name>A0A9Q0FYF5_9ROSI</name>
<proteinExistence type="predicted"/>
<comment type="caution">
    <text evidence="1">The sequence shown here is derived from an EMBL/GenBank/DDBJ whole genome shotgun (WGS) entry which is preliminary data.</text>
</comment>
<gene>
    <name evidence="1" type="ORF">Tsubulata_026598</name>
</gene>
<reference evidence="1" key="2">
    <citation type="journal article" date="2023" name="Plants (Basel)">
        <title>Annotation of the Turnera subulata (Passifloraceae) Draft Genome Reveals the S-Locus Evolved after the Divergence of Turneroideae from Passifloroideae in a Stepwise Manner.</title>
        <authorList>
            <person name="Henning P.M."/>
            <person name="Roalson E.H."/>
            <person name="Mir W."/>
            <person name="McCubbin A.G."/>
            <person name="Shore J.S."/>
        </authorList>
    </citation>
    <scope>NUCLEOTIDE SEQUENCE</scope>
    <source>
        <strain evidence="1">F60SS</strain>
    </source>
</reference>
<sequence>MYCSSQLVRVRMEIIGTRARQFRFPDLKIGSGCWVSASIFLYHTKKCLYCRLVSVRYGRWIFYGVWKRKWSFTDTITGVVYCHYWLCKICADNFVLVKKSWVLKICPFMQKLLKGRNLSEFFVDDFGEIIIDNNLKVISRMCGTECGFINLDFLLSQEISIL</sequence>
<accession>A0A9Q0FYF5</accession>
<reference evidence="1" key="1">
    <citation type="submission" date="2022-02" db="EMBL/GenBank/DDBJ databases">
        <authorList>
            <person name="Henning P.M."/>
            <person name="McCubbin A.G."/>
            <person name="Shore J.S."/>
        </authorList>
    </citation>
    <scope>NUCLEOTIDE SEQUENCE</scope>
    <source>
        <strain evidence="1">F60SS</strain>
        <tissue evidence="1">Leaves</tissue>
    </source>
</reference>
<protein>
    <submittedName>
        <fullName evidence="1">Uncharacterized protein</fullName>
    </submittedName>
</protein>
<dbReference type="Proteomes" id="UP001141552">
    <property type="component" value="Unassembled WGS sequence"/>
</dbReference>
<organism evidence="1 2">
    <name type="scientific">Turnera subulata</name>
    <dbReference type="NCBI Taxonomy" id="218843"/>
    <lineage>
        <taxon>Eukaryota</taxon>
        <taxon>Viridiplantae</taxon>
        <taxon>Streptophyta</taxon>
        <taxon>Embryophyta</taxon>
        <taxon>Tracheophyta</taxon>
        <taxon>Spermatophyta</taxon>
        <taxon>Magnoliopsida</taxon>
        <taxon>eudicotyledons</taxon>
        <taxon>Gunneridae</taxon>
        <taxon>Pentapetalae</taxon>
        <taxon>rosids</taxon>
        <taxon>fabids</taxon>
        <taxon>Malpighiales</taxon>
        <taxon>Passifloraceae</taxon>
        <taxon>Turnera</taxon>
    </lineage>
</organism>
<evidence type="ECO:0000313" key="1">
    <source>
        <dbReference type="EMBL" id="KAJ4839906.1"/>
    </source>
</evidence>
<dbReference type="AlphaFoldDB" id="A0A9Q0FYF5"/>
<evidence type="ECO:0000313" key="2">
    <source>
        <dbReference type="Proteomes" id="UP001141552"/>
    </source>
</evidence>
<dbReference type="EMBL" id="JAKUCV010003173">
    <property type="protein sequence ID" value="KAJ4839906.1"/>
    <property type="molecule type" value="Genomic_DNA"/>
</dbReference>
<keyword evidence="2" id="KW-1185">Reference proteome</keyword>